<feature type="compositionally biased region" description="Polar residues" evidence="1">
    <location>
        <begin position="350"/>
        <end position="378"/>
    </location>
</feature>
<dbReference type="Pfam" id="PF20710">
    <property type="entry name" value="DUF6824"/>
    <property type="match status" value="1"/>
</dbReference>
<reference evidence="3 4" key="1">
    <citation type="journal article" date="2020" name="G3 (Bethesda)">
        <title>Improved Reference Genome for Cyclotella cryptica CCMP332, a Model for Cell Wall Morphogenesis, Salinity Adaptation, and Lipid Production in Diatoms (Bacillariophyta).</title>
        <authorList>
            <person name="Roberts W.R."/>
            <person name="Downey K.M."/>
            <person name="Ruck E.C."/>
            <person name="Traller J.C."/>
            <person name="Alverson A.J."/>
        </authorList>
    </citation>
    <scope>NUCLEOTIDE SEQUENCE [LARGE SCALE GENOMIC DNA]</scope>
    <source>
        <strain evidence="3 4">CCMP332</strain>
    </source>
</reference>
<feature type="compositionally biased region" description="Low complexity" evidence="1">
    <location>
        <begin position="315"/>
        <end position="326"/>
    </location>
</feature>
<feature type="compositionally biased region" description="Low complexity" evidence="1">
    <location>
        <begin position="618"/>
        <end position="632"/>
    </location>
</feature>
<feature type="compositionally biased region" description="Low complexity" evidence="1">
    <location>
        <begin position="84"/>
        <end position="102"/>
    </location>
</feature>
<name>A0ABD3P7S6_9STRA</name>
<feature type="compositionally biased region" description="Acidic residues" evidence="1">
    <location>
        <begin position="198"/>
        <end position="214"/>
    </location>
</feature>
<feature type="compositionally biased region" description="Basic and acidic residues" evidence="1">
    <location>
        <begin position="278"/>
        <end position="287"/>
    </location>
</feature>
<feature type="region of interest" description="Disordered" evidence="1">
    <location>
        <begin position="805"/>
        <end position="908"/>
    </location>
</feature>
<feature type="region of interest" description="Disordered" evidence="1">
    <location>
        <begin position="412"/>
        <end position="657"/>
    </location>
</feature>
<feature type="region of interest" description="Disordered" evidence="1">
    <location>
        <begin position="154"/>
        <end position="393"/>
    </location>
</feature>
<dbReference type="Proteomes" id="UP001516023">
    <property type="component" value="Unassembled WGS sequence"/>
</dbReference>
<feature type="compositionally biased region" description="Low complexity" evidence="1">
    <location>
        <begin position="952"/>
        <end position="966"/>
    </location>
</feature>
<feature type="domain" description="DUF6824" evidence="2">
    <location>
        <begin position="736"/>
        <end position="819"/>
    </location>
</feature>
<dbReference type="PANTHER" id="PTHR45691">
    <property type="entry name" value="PROTEIN DIAPHANOUS"/>
    <property type="match status" value="1"/>
</dbReference>
<gene>
    <name evidence="3" type="ORF">HJC23_002838</name>
</gene>
<feature type="compositionally biased region" description="Pro residues" evidence="1">
    <location>
        <begin position="465"/>
        <end position="474"/>
    </location>
</feature>
<sequence>MRGSSASSIFSSMAHTQVCILFTRRSVVPLSLACFDPWLSASSRSSREISCISSRTVSNHLKKLTIIMSASQEQDKSRAEIKQEQQQQQVQEEESVPSASPVPEDDDSDAGKYILFQRSDDDDPPPPPPPNQEGHGDNRHHIIPKSPEELQWKRSVSMRGSGRTAALLSQRTQKYSPPLSIGMPSWTSMEDHAHEDYQEVEGGPEGEGEEEEEGIAGKNHVITPAVKGRLGRDAIHPSMFRYPPSSPIKTSPPGGRSPVLEEGSVAVLDSDELIGGGGDREEEHSSDAGEEWLPPPTSARARPTTGPDTIKTARDVVVVDDAAITTTHDDQPPIRFPGGEPPVIKPQFVRESSSRGSSKATPPRTQHPSLVVDSSTSHDSAETPGRSLQGGRIQVVGGDIAATAGAPWSLVSHSRSIESGEESWGVPEVGVGPLPPVPTPDRRYGYNPVGTPYPYPPRGGGGGPPLIPPPPPSTSSPSIGQAHPPGYPQFGPPYGPNRHYDREGWSHYPPPPHHYEYGRFPYHPLPPPHPSYAQPHNPPPHNDENEPQDEDEPHPLLKDYNPNNDGIRPQFQNRKKSPSRTPASSAPEHSSAVDETSSADGPSPRRRRRRRNPEEKLASAAAMAAAAAAAAAPKKEKMAAAGMPMEVEEREDIDDEYEEEEIKTVASVDDEDIPAAKRAAMASAVALRAAAAGSPLAPPKAAAEVDFDIADPPLTPIHPPSRTAVLDSASLMTENDVLCGRGGGTNSQMGNRRYRALVRDFQPTYLMARRRQKPLMARSVVLIVRKRGGRFLRRDESDGRLYEVGDEKAEAKTSQALREGLDVLRKEEKPAPSPSLVSASMQKSENQARPPVKFDGRKVDAPPRKVPSSIQPSYYRAIESPAPRGAAPSRHHPYPPPPSRYDDPYYLSYPPAYHPSAPGYSPYPYPPPYYSAYPTPPRSGEHPLPPPHPHELNPFSPPRASASRHPPLTPIRSTKKERL</sequence>
<dbReference type="InterPro" id="IPR051412">
    <property type="entry name" value="Formin_Homology_Diaphanous_sf"/>
</dbReference>
<feature type="compositionally biased region" description="Pro residues" evidence="1">
    <location>
        <begin position="931"/>
        <end position="947"/>
    </location>
</feature>
<comment type="caution">
    <text evidence="3">The sequence shown here is derived from an EMBL/GenBank/DDBJ whole genome shotgun (WGS) entry which is preliminary data.</text>
</comment>
<feature type="compositionally biased region" description="Polar residues" evidence="1">
    <location>
        <begin position="835"/>
        <end position="847"/>
    </location>
</feature>
<dbReference type="PANTHER" id="PTHR45691:SF1">
    <property type="entry name" value="FH2 DOMAIN-CONTAINING PROTEIN 1-RELATED"/>
    <property type="match status" value="1"/>
</dbReference>
<dbReference type="InterPro" id="IPR049227">
    <property type="entry name" value="DUF6824"/>
</dbReference>
<feature type="compositionally biased region" description="Acidic residues" evidence="1">
    <location>
        <begin position="646"/>
        <end position="657"/>
    </location>
</feature>
<feature type="region of interest" description="Disordered" evidence="1">
    <location>
        <begin position="75"/>
        <end position="142"/>
    </location>
</feature>
<feature type="compositionally biased region" description="Pro residues" evidence="1">
    <location>
        <begin position="485"/>
        <end position="495"/>
    </location>
</feature>
<feature type="region of interest" description="Disordered" evidence="1">
    <location>
        <begin position="931"/>
        <end position="979"/>
    </location>
</feature>
<accession>A0ABD3P7S6</accession>
<dbReference type="EMBL" id="JABMIG020000261">
    <property type="protein sequence ID" value="KAL3783411.1"/>
    <property type="molecule type" value="Genomic_DNA"/>
</dbReference>
<organism evidence="3 4">
    <name type="scientific">Cyclotella cryptica</name>
    <dbReference type="NCBI Taxonomy" id="29204"/>
    <lineage>
        <taxon>Eukaryota</taxon>
        <taxon>Sar</taxon>
        <taxon>Stramenopiles</taxon>
        <taxon>Ochrophyta</taxon>
        <taxon>Bacillariophyta</taxon>
        <taxon>Coscinodiscophyceae</taxon>
        <taxon>Thalassiosirophycidae</taxon>
        <taxon>Stephanodiscales</taxon>
        <taxon>Stephanodiscaceae</taxon>
        <taxon>Cyclotella</taxon>
    </lineage>
</organism>
<evidence type="ECO:0000313" key="4">
    <source>
        <dbReference type="Proteomes" id="UP001516023"/>
    </source>
</evidence>
<protein>
    <recommendedName>
        <fullName evidence="2">DUF6824 domain-containing protein</fullName>
    </recommendedName>
</protein>
<feature type="compositionally biased region" description="Pro residues" evidence="1">
    <location>
        <begin position="523"/>
        <end position="540"/>
    </location>
</feature>
<evidence type="ECO:0000259" key="2">
    <source>
        <dbReference type="Pfam" id="PF20710"/>
    </source>
</evidence>
<proteinExistence type="predicted"/>
<feature type="compositionally biased region" description="Basic and acidic residues" evidence="1">
    <location>
        <begin position="852"/>
        <end position="863"/>
    </location>
</feature>
<dbReference type="AlphaFoldDB" id="A0ABD3P7S6"/>
<evidence type="ECO:0000256" key="1">
    <source>
        <dbReference type="SAM" id="MobiDB-lite"/>
    </source>
</evidence>
<evidence type="ECO:0000313" key="3">
    <source>
        <dbReference type="EMBL" id="KAL3783411.1"/>
    </source>
</evidence>
<feature type="compositionally biased region" description="Basic and acidic residues" evidence="1">
    <location>
        <begin position="819"/>
        <end position="830"/>
    </location>
</feature>
<keyword evidence="4" id="KW-1185">Reference proteome</keyword>
<feature type="compositionally biased region" description="Low complexity" evidence="1">
    <location>
        <begin position="298"/>
        <end position="307"/>
    </location>
</feature>
<feature type="compositionally biased region" description="Polar residues" evidence="1">
    <location>
        <begin position="579"/>
        <end position="600"/>
    </location>
</feature>